<proteinExistence type="predicted"/>
<reference evidence="2" key="2">
    <citation type="submission" date="2004-02" db="EMBL/GenBank/DDBJ databases">
        <authorList>
            <consortium name="Genoscope"/>
            <consortium name="Whitehead Institute Centre for Genome Research"/>
        </authorList>
    </citation>
    <scope>NUCLEOTIDE SEQUENCE</scope>
</reference>
<gene>
    <name evidence="2" type="ORF">GSTENG00037467001</name>
</gene>
<feature type="region of interest" description="Disordered" evidence="1">
    <location>
        <begin position="50"/>
        <end position="69"/>
    </location>
</feature>
<feature type="region of interest" description="Disordered" evidence="1">
    <location>
        <begin position="1"/>
        <end position="28"/>
    </location>
</feature>
<organism evidence="2">
    <name type="scientific">Tetraodon nigroviridis</name>
    <name type="common">Spotted green pufferfish</name>
    <name type="synonym">Chelonodon nigroviridis</name>
    <dbReference type="NCBI Taxonomy" id="99883"/>
    <lineage>
        <taxon>Eukaryota</taxon>
        <taxon>Metazoa</taxon>
        <taxon>Chordata</taxon>
        <taxon>Craniata</taxon>
        <taxon>Vertebrata</taxon>
        <taxon>Euteleostomi</taxon>
        <taxon>Actinopterygii</taxon>
        <taxon>Neopterygii</taxon>
        <taxon>Teleostei</taxon>
        <taxon>Neoteleostei</taxon>
        <taxon>Acanthomorphata</taxon>
        <taxon>Eupercaria</taxon>
        <taxon>Tetraodontiformes</taxon>
        <taxon>Tetradontoidea</taxon>
        <taxon>Tetraodontidae</taxon>
        <taxon>Tetraodon</taxon>
    </lineage>
</organism>
<dbReference type="KEGG" id="tng:GSTEN00037467G001"/>
<comment type="caution">
    <text evidence="2">The sequence shown here is derived from an EMBL/GenBank/DDBJ whole genome shotgun (WGS) entry which is preliminary data.</text>
</comment>
<dbReference type="AlphaFoldDB" id="Q4TIS2"/>
<evidence type="ECO:0000313" key="2">
    <source>
        <dbReference type="EMBL" id="CAF87210.1"/>
    </source>
</evidence>
<evidence type="ECO:0000256" key="1">
    <source>
        <dbReference type="SAM" id="MobiDB-lite"/>
    </source>
</evidence>
<sequence>ESGVVQSYSFDSYQLEEEEAGRDPQPGVLALSQPGEGHLHSLFVCRSSCLHSSSSSSLPAQTARRRSPTTVTMASTLRCCWPGWASCSPTTASSPTSTTCTTNSK</sequence>
<accession>Q4TIS2</accession>
<feature type="region of interest" description="Disordered" evidence="1">
    <location>
        <begin position="86"/>
        <end position="105"/>
    </location>
</feature>
<feature type="non-terminal residue" evidence="2">
    <location>
        <position position="1"/>
    </location>
</feature>
<name>Q4TIS2_TETNG</name>
<reference evidence="2" key="1">
    <citation type="journal article" date="2004" name="Nature">
        <title>Genome duplication in the teleost fish Tetraodon nigroviridis reveals the early vertebrate proto-karyotype.</title>
        <authorList>
            <person name="Jaillon O."/>
            <person name="Aury J.-M."/>
            <person name="Brunet F."/>
            <person name="Petit J.-L."/>
            <person name="Stange-Thomann N."/>
            <person name="Mauceli E."/>
            <person name="Bouneau L."/>
            <person name="Fischer C."/>
            <person name="Ozouf-Costaz C."/>
            <person name="Bernot A."/>
            <person name="Nicaud S."/>
            <person name="Jaffe D."/>
            <person name="Fisher S."/>
            <person name="Lutfalla G."/>
            <person name="Dossat C."/>
            <person name="Segurens B."/>
            <person name="Dasilva C."/>
            <person name="Salanoubat M."/>
            <person name="Levy M."/>
            <person name="Boudet N."/>
            <person name="Castellano S."/>
            <person name="Anthouard V."/>
            <person name="Jubin C."/>
            <person name="Castelli V."/>
            <person name="Katinka M."/>
            <person name="Vacherie B."/>
            <person name="Biemont C."/>
            <person name="Skalli Z."/>
            <person name="Cattolico L."/>
            <person name="Poulain J."/>
            <person name="De Berardinis V."/>
            <person name="Cruaud C."/>
            <person name="Duprat S."/>
            <person name="Brottier P."/>
            <person name="Coutanceau J.-P."/>
            <person name="Gouzy J."/>
            <person name="Parra G."/>
            <person name="Lardier G."/>
            <person name="Chapple C."/>
            <person name="McKernan K.J."/>
            <person name="McEwan P."/>
            <person name="Bosak S."/>
            <person name="Kellis M."/>
            <person name="Volff J.-N."/>
            <person name="Guigo R."/>
            <person name="Zody M.C."/>
            <person name="Mesirov J."/>
            <person name="Lindblad-Toh K."/>
            <person name="Birren B."/>
            <person name="Nusbaum C."/>
            <person name="Kahn D."/>
            <person name="Robinson-Rechavi M."/>
            <person name="Laudet V."/>
            <person name="Schachter V."/>
            <person name="Quetier F."/>
            <person name="Saurin W."/>
            <person name="Scarpelli C."/>
            <person name="Wincker P."/>
            <person name="Lander E.S."/>
            <person name="Weissenbach J."/>
            <person name="Roest Crollius H."/>
        </authorList>
    </citation>
    <scope>NUCLEOTIDE SEQUENCE [LARGE SCALE GENOMIC DNA]</scope>
</reference>
<feature type="non-terminal residue" evidence="2">
    <location>
        <position position="105"/>
    </location>
</feature>
<protein>
    <submittedName>
        <fullName evidence="2">(spotted green pufferfish) hypothetical protein</fullName>
    </submittedName>
</protein>
<feature type="compositionally biased region" description="Polar residues" evidence="1">
    <location>
        <begin position="1"/>
        <end position="12"/>
    </location>
</feature>
<dbReference type="EMBL" id="CAAE01001798">
    <property type="protein sequence ID" value="CAF87210.1"/>
    <property type="molecule type" value="Genomic_DNA"/>
</dbReference>